<evidence type="ECO:0000259" key="1">
    <source>
        <dbReference type="Pfam" id="PF15643"/>
    </source>
</evidence>
<organism evidence="2 3">
    <name type="scientific">Pannus brasiliensis CCIBt3594</name>
    <dbReference type="NCBI Taxonomy" id="1427578"/>
    <lineage>
        <taxon>Bacteria</taxon>
        <taxon>Bacillati</taxon>
        <taxon>Cyanobacteriota</taxon>
        <taxon>Cyanophyceae</taxon>
        <taxon>Oscillatoriophycideae</taxon>
        <taxon>Chroococcales</taxon>
        <taxon>Microcystaceae</taxon>
        <taxon>Pannus</taxon>
    </lineage>
</organism>
<dbReference type="Pfam" id="PF15643">
    <property type="entry name" value="Tox-PL-2"/>
    <property type="match status" value="1"/>
</dbReference>
<proteinExistence type="predicted"/>
<accession>A0AAW9QY73</accession>
<protein>
    <submittedName>
        <fullName evidence="2">Papain fold toxin domain-containing protein</fullName>
    </submittedName>
</protein>
<dbReference type="AlphaFoldDB" id="A0AAW9QY73"/>
<feature type="domain" description="Tox-PL-2" evidence="1">
    <location>
        <begin position="8"/>
        <end position="106"/>
    </location>
</feature>
<keyword evidence="3" id="KW-1185">Reference proteome</keyword>
<comment type="caution">
    <text evidence="2">The sequence shown here is derived from an EMBL/GenBank/DDBJ whole genome shotgun (WGS) entry which is preliminary data.</text>
</comment>
<gene>
    <name evidence="2" type="ORF">V0288_18740</name>
</gene>
<name>A0AAW9QY73_9CHRO</name>
<dbReference type="InterPro" id="IPR028910">
    <property type="entry name" value="Tox-PL-2_dom"/>
</dbReference>
<evidence type="ECO:0000313" key="2">
    <source>
        <dbReference type="EMBL" id="MEG3439171.1"/>
    </source>
</evidence>
<dbReference type="EMBL" id="JBAFSM010000042">
    <property type="protein sequence ID" value="MEG3439171.1"/>
    <property type="molecule type" value="Genomic_DNA"/>
</dbReference>
<dbReference type="Proteomes" id="UP001328733">
    <property type="component" value="Unassembled WGS sequence"/>
</dbReference>
<reference evidence="2 3" key="1">
    <citation type="submission" date="2024-01" db="EMBL/GenBank/DDBJ databases">
        <title>Genomic insights into the taxonomy and metabolism of the cyanobacterium Pannus brasiliensis CCIBt3594.</title>
        <authorList>
            <person name="Machado M."/>
            <person name="Botero N.B."/>
            <person name="Andreote A.P.D."/>
            <person name="Feitosa A.M.T."/>
            <person name="Popin R."/>
            <person name="Sivonen K."/>
            <person name="Fiore M.F."/>
        </authorList>
    </citation>
    <scope>NUCLEOTIDE SEQUENCE [LARGE SCALE GENOMIC DNA]</scope>
    <source>
        <strain evidence="2 3">CCIBt3594</strain>
    </source>
</reference>
<sequence length="127" mass="14835">MPILSDDELHQEITAIARRFRRFKCTECVSAIRKRLLFYSRTGKIIKLYTGDAKGKYGYIYHEVLEKTISTNGKHFAIIVVLNNQELVFDNLHSEGLPLEEWLKNFNCIAMDLCTGFQITEIDFNNW</sequence>
<dbReference type="RefSeq" id="WP_332866654.1">
    <property type="nucleotide sequence ID" value="NZ_JBAFSM010000042.1"/>
</dbReference>
<evidence type="ECO:0000313" key="3">
    <source>
        <dbReference type="Proteomes" id="UP001328733"/>
    </source>
</evidence>